<evidence type="ECO:0000313" key="3">
    <source>
        <dbReference type="Proteomes" id="UP000001568"/>
    </source>
</evidence>
<dbReference type="GeneID" id="5004266"/>
<dbReference type="STRING" id="436017.A4S3K2"/>
<dbReference type="RefSeq" id="XP_001420109.1">
    <property type="nucleotide sequence ID" value="XM_001420072.1"/>
</dbReference>
<sequence length="84" mass="8911">MGAPASGGGPTSVTGHVWTTYGGWFADPKAWKRNTVGGFVALGALAMMTFNYSRAREKRPIYPAHAIPSQRWSGAFDANGPKAV</sequence>
<evidence type="ECO:0000313" key="2">
    <source>
        <dbReference type="EMBL" id="ABO98402.1"/>
    </source>
</evidence>
<keyword evidence="3" id="KW-1185">Reference proteome</keyword>
<feature type="transmembrane region" description="Helical" evidence="1">
    <location>
        <begin position="35"/>
        <end position="52"/>
    </location>
</feature>
<reference evidence="2 3" key="1">
    <citation type="journal article" date="2007" name="Proc. Natl. Acad. Sci. U.S.A.">
        <title>The tiny eukaryote Ostreococcus provides genomic insights into the paradox of plankton speciation.</title>
        <authorList>
            <person name="Palenik B."/>
            <person name="Grimwood J."/>
            <person name="Aerts A."/>
            <person name="Rouze P."/>
            <person name="Salamov A."/>
            <person name="Putnam N."/>
            <person name="Dupont C."/>
            <person name="Jorgensen R."/>
            <person name="Derelle E."/>
            <person name="Rombauts S."/>
            <person name="Zhou K."/>
            <person name="Otillar R."/>
            <person name="Merchant S.S."/>
            <person name="Podell S."/>
            <person name="Gaasterland T."/>
            <person name="Napoli C."/>
            <person name="Gendler K."/>
            <person name="Manuell A."/>
            <person name="Tai V."/>
            <person name="Vallon O."/>
            <person name="Piganeau G."/>
            <person name="Jancek S."/>
            <person name="Heijde M."/>
            <person name="Jabbari K."/>
            <person name="Bowler C."/>
            <person name="Lohr M."/>
            <person name="Robbens S."/>
            <person name="Werner G."/>
            <person name="Dubchak I."/>
            <person name="Pazour G.J."/>
            <person name="Ren Q."/>
            <person name="Paulsen I."/>
            <person name="Delwiche C."/>
            <person name="Schmutz J."/>
            <person name="Rokhsar D."/>
            <person name="Van de Peer Y."/>
            <person name="Moreau H."/>
            <person name="Grigoriev I.V."/>
        </authorList>
    </citation>
    <scope>NUCLEOTIDE SEQUENCE [LARGE SCALE GENOMIC DNA]</scope>
    <source>
        <strain evidence="2 3">CCE9901</strain>
    </source>
</reference>
<protein>
    <submittedName>
        <fullName evidence="2">Uncharacterized protein</fullName>
    </submittedName>
</protein>
<keyword evidence="1" id="KW-0472">Membrane</keyword>
<gene>
    <name evidence="2" type="ORF">OSTLU_26083</name>
</gene>
<keyword evidence="1" id="KW-0812">Transmembrane</keyword>
<dbReference type="PANTHER" id="PTHR34286">
    <property type="entry name" value="TRANSMEMBRANE PROTEIN"/>
    <property type="match status" value="1"/>
</dbReference>
<dbReference type="Gramene" id="ABO98402">
    <property type="protein sequence ID" value="ABO98402"/>
    <property type="gene ID" value="OSTLU_26083"/>
</dbReference>
<name>A4S3K2_OSTLU</name>
<dbReference type="AlphaFoldDB" id="A4S3K2"/>
<keyword evidence="1" id="KW-1133">Transmembrane helix</keyword>
<dbReference type="OrthoDB" id="2100988at2759"/>
<dbReference type="PANTHER" id="PTHR34286:SF1">
    <property type="entry name" value="TRANSMEMBRANE PROTEIN"/>
    <property type="match status" value="1"/>
</dbReference>
<dbReference type="EMBL" id="CP000590">
    <property type="protein sequence ID" value="ABO98402.1"/>
    <property type="molecule type" value="Genomic_DNA"/>
</dbReference>
<dbReference type="KEGG" id="olu:OSTLU_26083"/>
<dbReference type="eggNOG" id="ENOG502S5F8">
    <property type="taxonomic scope" value="Eukaryota"/>
</dbReference>
<dbReference type="Proteomes" id="UP000001568">
    <property type="component" value="Chromosome 10"/>
</dbReference>
<accession>A4S3K2</accession>
<evidence type="ECO:0000256" key="1">
    <source>
        <dbReference type="SAM" id="Phobius"/>
    </source>
</evidence>
<dbReference type="HOGENOM" id="CLU_148782_2_1_1"/>
<proteinExistence type="predicted"/>
<organism evidence="2 3">
    <name type="scientific">Ostreococcus lucimarinus (strain CCE9901)</name>
    <dbReference type="NCBI Taxonomy" id="436017"/>
    <lineage>
        <taxon>Eukaryota</taxon>
        <taxon>Viridiplantae</taxon>
        <taxon>Chlorophyta</taxon>
        <taxon>Mamiellophyceae</taxon>
        <taxon>Mamiellales</taxon>
        <taxon>Bathycoccaceae</taxon>
        <taxon>Ostreococcus</taxon>
    </lineage>
</organism>